<accession>A0A1S1LVT6</accession>
<dbReference type="SUPFAM" id="SSF53218">
    <property type="entry name" value="Molybdenum cofactor biosynthesis proteins"/>
    <property type="match status" value="1"/>
</dbReference>
<evidence type="ECO:0000313" key="4">
    <source>
        <dbReference type="EMBL" id="OHU61038.1"/>
    </source>
</evidence>
<reference evidence="4 5" key="1">
    <citation type="submission" date="2016-10" db="EMBL/GenBank/DDBJ databases">
        <title>Evaluation of Human, Veterinary and Environmental Mycobacterium chelonae Isolates by Core Genome Phylogenomic Analysis, Targeted Gene Comparison, and Anti-microbial Susceptibility Patterns: A Tale of Mistaken Identities.</title>
        <authorList>
            <person name="Fogelson S.B."/>
            <person name="Camus A.C."/>
            <person name="Lorenz W."/>
            <person name="Vasireddy R."/>
            <person name="Vasireddy S."/>
            <person name="Smith T."/>
            <person name="Brown-Elliott B.A."/>
            <person name="Wallace R.J.Jr."/>
            <person name="Hasan N.A."/>
            <person name="Reischl U."/>
            <person name="Sanchez S."/>
        </authorList>
    </citation>
    <scope>NUCLEOTIDE SEQUENCE [LARGE SCALE GENOMIC DNA]</scope>
    <source>
        <strain evidence="4 5">15515</strain>
    </source>
</reference>
<comment type="caution">
    <text evidence="4">The sequence shown here is derived from an EMBL/GenBank/DDBJ whole genome shotgun (WGS) entry which is preliminary data.</text>
</comment>
<dbReference type="PANTHER" id="PTHR43764">
    <property type="entry name" value="MOLYBDENUM COFACTOR BIOSYNTHESIS"/>
    <property type="match status" value="1"/>
</dbReference>
<dbReference type="EMBL" id="MLIQ01000002">
    <property type="protein sequence ID" value="OHU61038.1"/>
    <property type="molecule type" value="Genomic_DNA"/>
</dbReference>
<gene>
    <name evidence="4" type="ORF">BKG82_00635</name>
</gene>
<dbReference type="AlphaFoldDB" id="A0A1S1LVT6"/>
<dbReference type="RefSeq" id="WP_057969421.1">
    <property type="nucleotide sequence ID" value="NZ_MLII01000015.1"/>
</dbReference>
<dbReference type="UniPathway" id="UPA00344"/>
<keyword evidence="2" id="KW-0501">Molybdenum cofactor biosynthesis</keyword>
<dbReference type="Pfam" id="PF00994">
    <property type="entry name" value="MoCF_biosynth"/>
    <property type="match status" value="1"/>
</dbReference>
<comment type="pathway">
    <text evidence="1">Cofactor biosynthesis; molybdopterin biosynthesis.</text>
</comment>
<dbReference type="InterPro" id="IPR008284">
    <property type="entry name" value="MoCF_biosynth_CS"/>
</dbReference>
<proteinExistence type="predicted"/>
<dbReference type="GO" id="GO:0006777">
    <property type="term" value="P:Mo-molybdopterin cofactor biosynthetic process"/>
    <property type="evidence" value="ECO:0007669"/>
    <property type="project" value="UniProtKB-KW"/>
</dbReference>
<name>A0A1S1LVT6_MYCCH</name>
<dbReference type="InterPro" id="IPR001453">
    <property type="entry name" value="MoaB/Mog_dom"/>
</dbReference>
<dbReference type="PANTHER" id="PTHR43764:SF1">
    <property type="entry name" value="MOLYBDOPTERIN MOLYBDOTRANSFERASE"/>
    <property type="match status" value="1"/>
</dbReference>
<evidence type="ECO:0000256" key="2">
    <source>
        <dbReference type="ARBA" id="ARBA00023150"/>
    </source>
</evidence>
<dbReference type="Proteomes" id="UP000180043">
    <property type="component" value="Unassembled WGS sequence"/>
</dbReference>
<dbReference type="InterPro" id="IPR036425">
    <property type="entry name" value="MoaB/Mog-like_dom_sf"/>
</dbReference>
<organism evidence="4 5">
    <name type="scientific">Mycobacteroides chelonae</name>
    <name type="common">Mycobacterium chelonae</name>
    <dbReference type="NCBI Taxonomy" id="1774"/>
    <lineage>
        <taxon>Bacteria</taxon>
        <taxon>Bacillati</taxon>
        <taxon>Actinomycetota</taxon>
        <taxon>Actinomycetes</taxon>
        <taxon>Mycobacteriales</taxon>
        <taxon>Mycobacteriaceae</taxon>
        <taxon>Mycobacteroides</taxon>
    </lineage>
</organism>
<dbReference type="PROSITE" id="PS01078">
    <property type="entry name" value="MOCF_BIOSYNTHESIS_1"/>
    <property type="match status" value="1"/>
</dbReference>
<protein>
    <submittedName>
        <fullName evidence="4">Molybdenum cofactor biosynthesis protein</fullName>
    </submittedName>
</protein>
<evidence type="ECO:0000256" key="1">
    <source>
        <dbReference type="ARBA" id="ARBA00005046"/>
    </source>
</evidence>
<dbReference type="Gene3D" id="3.40.980.10">
    <property type="entry name" value="MoaB/Mog-like domain"/>
    <property type="match status" value="1"/>
</dbReference>
<sequence>MDPTLRSARVIVASTRAATGQYPDKTGPVIVEWLGAQDFRVDKPIVVPDGDAVGDAIRSALADRVSLVITTGGTGLSPTDVTPEQTAALLDHQIPGLADAIRRSGLPTVPTSILSRGVCGVAGRTLVVNLPGSIGGVRDGLAVLEGVLGHALDQIAGGDHV</sequence>
<dbReference type="NCBIfam" id="TIGR00177">
    <property type="entry name" value="molyb_syn"/>
    <property type="match status" value="1"/>
</dbReference>
<feature type="domain" description="MoaB/Mog" evidence="3">
    <location>
        <begin position="9"/>
        <end position="151"/>
    </location>
</feature>
<evidence type="ECO:0000313" key="5">
    <source>
        <dbReference type="Proteomes" id="UP000180043"/>
    </source>
</evidence>
<dbReference type="CDD" id="cd00886">
    <property type="entry name" value="MogA_MoaB"/>
    <property type="match status" value="1"/>
</dbReference>
<dbReference type="SMART" id="SM00852">
    <property type="entry name" value="MoCF_biosynth"/>
    <property type="match status" value="1"/>
</dbReference>
<evidence type="ECO:0000259" key="3">
    <source>
        <dbReference type="SMART" id="SM00852"/>
    </source>
</evidence>
<dbReference type="InterPro" id="IPR051920">
    <property type="entry name" value="MPT_Adenylyltrnsfr/MoaC-Rel"/>
</dbReference>